<name>A0A0S4KW94_9CAUD</name>
<dbReference type="RefSeq" id="YP_009222682.1">
    <property type="nucleotide sequence ID" value="NC_029065.1"/>
</dbReference>
<evidence type="ECO:0000313" key="3">
    <source>
        <dbReference type="EMBL" id="CUR44303.1"/>
    </source>
</evidence>
<keyword evidence="4" id="KW-1185">Reference proteome</keyword>
<dbReference type="Proteomes" id="UP000204441">
    <property type="component" value="Genome"/>
</dbReference>
<dbReference type="OrthoDB" id="23351at10239"/>
<dbReference type="KEGG" id="vg:26799053"/>
<feature type="coiled-coil region" evidence="1">
    <location>
        <begin position="38"/>
        <end position="72"/>
    </location>
</feature>
<keyword evidence="2" id="KW-1133">Transmembrane helix</keyword>
<feature type="transmembrane region" description="Helical" evidence="2">
    <location>
        <begin position="7"/>
        <end position="32"/>
    </location>
</feature>
<gene>
    <name evidence="3" type="ORF">VCM_00084</name>
</gene>
<keyword evidence="2" id="KW-0812">Transmembrane</keyword>
<accession>A0A0S4KW94</accession>
<dbReference type="EMBL" id="LN887844">
    <property type="protein sequence ID" value="CUR44303.1"/>
    <property type="molecule type" value="Genomic_DNA"/>
</dbReference>
<keyword evidence="2" id="KW-0472">Membrane</keyword>
<evidence type="ECO:0000256" key="1">
    <source>
        <dbReference type="SAM" id="Coils"/>
    </source>
</evidence>
<sequence>MTRKTEWPLITAVGGLLAALLVCICLLAFPVYNNKTGQLELEVTKQDYQRQLQNLDRKYESKINNLQEQLTALQFISNKKTDLLDDDVKRTRRDIDDVRERLKARTR</sequence>
<reference evidence="4" key="1">
    <citation type="submission" date="2015-10" db="EMBL/GenBank/DDBJ databases">
        <authorList>
            <person name="Millard A."/>
        </authorList>
    </citation>
    <scope>NUCLEOTIDE SEQUENCE [LARGE SCALE GENOMIC DNA]</scope>
</reference>
<proteinExistence type="predicted"/>
<dbReference type="GeneID" id="26799053"/>
<evidence type="ECO:0000313" key="4">
    <source>
        <dbReference type="Proteomes" id="UP000204441"/>
    </source>
</evidence>
<organism evidence="3 4">
    <name type="scientific">Pseudomonas phage VCM</name>
    <dbReference type="NCBI Taxonomy" id="1729937"/>
    <lineage>
        <taxon>Viruses</taxon>
        <taxon>Duplodnaviria</taxon>
        <taxon>Heunggongvirae</taxon>
        <taxon>Uroviricota</taxon>
        <taxon>Caudoviricetes</taxon>
        <taxon>Vandenendeviridae</taxon>
        <taxon>Gorskivirinae</taxon>
        <taxon>Kremarvirus</taxon>
        <taxon>Kremarvirus VCM</taxon>
        <taxon>Otagovirus VCM</taxon>
    </lineage>
</organism>
<evidence type="ECO:0008006" key="5">
    <source>
        <dbReference type="Google" id="ProtNLM"/>
    </source>
</evidence>
<protein>
    <recommendedName>
        <fullName evidence="5">Lysis protein</fullName>
    </recommendedName>
</protein>
<evidence type="ECO:0000256" key="2">
    <source>
        <dbReference type="SAM" id="Phobius"/>
    </source>
</evidence>
<keyword evidence="1" id="KW-0175">Coiled coil</keyword>